<keyword evidence="1" id="KW-0175">Coiled coil</keyword>
<keyword evidence="4" id="KW-1185">Reference proteome</keyword>
<feature type="region of interest" description="Disordered" evidence="2">
    <location>
        <begin position="1147"/>
        <end position="1199"/>
    </location>
</feature>
<dbReference type="InterPro" id="IPR036691">
    <property type="entry name" value="Endo/exonu/phosph_ase_sf"/>
</dbReference>
<evidence type="ECO:0000313" key="3">
    <source>
        <dbReference type="EMBL" id="OLQ11964.1"/>
    </source>
</evidence>
<gene>
    <name evidence="3" type="ORF">AK812_SmicGene4170</name>
</gene>
<organism evidence="3 4">
    <name type="scientific">Symbiodinium microadriaticum</name>
    <name type="common">Dinoflagellate</name>
    <name type="synonym">Zooxanthella microadriatica</name>
    <dbReference type="NCBI Taxonomy" id="2951"/>
    <lineage>
        <taxon>Eukaryota</taxon>
        <taxon>Sar</taxon>
        <taxon>Alveolata</taxon>
        <taxon>Dinophyceae</taxon>
        <taxon>Suessiales</taxon>
        <taxon>Symbiodiniaceae</taxon>
        <taxon>Symbiodinium</taxon>
    </lineage>
</organism>
<evidence type="ECO:0000256" key="1">
    <source>
        <dbReference type="SAM" id="Coils"/>
    </source>
</evidence>
<evidence type="ECO:0000256" key="2">
    <source>
        <dbReference type="SAM" id="MobiDB-lite"/>
    </source>
</evidence>
<feature type="region of interest" description="Disordered" evidence="2">
    <location>
        <begin position="1"/>
        <end position="23"/>
    </location>
</feature>
<proteinExistence type="predicted"/>
<dbReference type="SUPFAM" id="SSF56219">
    <property type="entry name" value="DNase I-like"/>
    <property type="match status" value="1"/>
</dbReference>
<evidence type="ECO:0000313" key="4">
    <source>
        <dbReference type="Proteomes" id="UP000186817"/>
    </source>
</evidence>
<feature type="region of interest" description="Disordered" evidence="2">
    <location>
        <begin position="1288"/>
        <end position="1316"/>
    </location>
</feature>
<protein>
    <submittedName>
        <fullName evidence="3">Uncharacterized protein</fullName>
    </submittedName>
</protein>
<feature type="compositionally biased region" description="Acidic residues" evidence="2">
    <location>
        <begin position="1156"/>
        <end position="1166"/>
    </location>
</feature>
<dbReference type="EMBL" id="LSRX01000051">
    <property type="protein sequence ID" value="OLQ11964.1"/>
    <property type="molecule type" value="Genomic_DNA"/>
</dbReference>
<dbReference type="Proteomes" id="UP000186817">
    <property type="component" value="Unassembled WGS sequence"/>
</dbReference>
<dbReference type="OrthoDB" id="447450at2759"/>
<accession>A0A1Q9EX00</accession>
<name>A0A1Q9EX00_SYMMI</name>
<feature type="compositionally biased region" description="Polar residues" evidence="2">
    <location>
        <begin position="1288"/>
        <end position="1308"/>
    </location>
</feature>
<feature type="region of interest" description="Disordered" evidence="2">
    <location>
        <begin position="265"/>
        <end position="344"/>
    </location>
</feature>
<feature type="compositionally biased region" description="Low complexity" evidence="2">
    <location>
        <begin position="1698"/>
        <end position="1708"/>
    </location>
</feature>
<comment type="caution">
    <text evidence="3">The sequence shown here is derived from an EMBL/GenBank/DDBJ whole genome shotgun (WGS) entry which is preliminary data.</text>
</comment>
<feature type="compositionally biased region" description="Acidic residues" evidence="2">
    <location>
        <begin position="1683"/>
        <end position="1694"/>
    </location>
</feature>
<reference evidence="3 4" key="1">
    <citation type="submission" date="2016-02" db="EMBL/GenBank/DDBJ databases">
        <title>Genome analysis of coral dinoflagellate symbionts highlights evolutionary adaptations to a symbiotic lifestyle.</title>
        <authorList>
            <person name="Aranda M."/>
            <person name="Li Y."/>
            <person name="Liew Y.J."/>
            <person name="Baumgarten S."/>
            <person name="Simakov O."/>
            <person name="Wilson M."/>
            <person name="Piel J."/>
            <person name="Ashoor H."/>
            <person name="Bougouffa S."/>
            <person name="Bajic V.B."/>
            <person name="Ryu T."/>
            <person name="Ravasi T."/>
            <person name="Bayer T."/>
            <person name="Micklem G."/>
            <person name="Kim H."/>
            <person name="Bhak J."/>
            <person name="Lajeunesse T.C."/>
            <person name="Voolstra C.R."/>
        </authorList>
    </citation>
    <scope>NUCLEOTIDE SEQUENCE [LARGE SCALE GENOMIC DNA]</scope>
    <source>
        <strain evidence="3 4">CCMP2467</strain>
    </source>
</reference>
<feature type="coiled-coil region" evidence="1">
    <location>
        <begin position="96"/>
        <end position="123"/>
    </location>
</feature>
<feature type="region of interest" description="Disordered" evidence="2">
    <location>
        <begin position="1667"/>
        <end position="1715"/>
    </location>
</feature>
<sequence length="3584" mass="390218">MPHPLTRPLQRPPSRCFDEDEAQSWGPNVDQIWRGAWSPQLRGEYAQRPWRAPASSPAVAPKAAAFPAYTSMPQREATGSVLAMAPTRPTGRVQSVQGLLNLARKAEVKLAKLEKSKTRAQAQWQAFQEGLKDSYLREQARFQKHTAQLEADIAEASVEQEKAFQVVRQAFVGDSSGAMQIDADGQSAEERWTQMRSSWEQEDDAYLRDIINGRPGVPAQARTPAERMLSPEIQQLLAHFGAQCFPGGGCFPAAMVAPNAGTPPGLSGVSHVPQGATPTPTTTSMPPPHMTTDPGQADGAGPVGHVPSPAPMEGLGADGHPPSAEADAELPAEGPTGPAGHKARRALGQSGLPVRQTIKTHTKPTSPLAGRPALAEKLAQKREAALVGLQSGGIVGPADIANAGAGLPTATGPIQSGEPHGPIRYEIQEDDDSDSDLELKANEVPLILDLPPLAILTAPDLPASAVDTPGSDHFASSVSCIGVTVHAPYFPSVVLNFIADKDEGLGALITSIQQLDCLPCPAHDCMVDLKPQRHTGFISLLSYPSILDRMDPPLRAVMFDLSCVGGHLHARVLPRCVSWDNLAAVVCRLINVDIFEEAVTIWVGADQIILDRRTPYHLCHGDVLVFLRSHLGPPIGLAASSFFQHGIEWHRECHPTVSPIATCEAVCDCDRVFTVDMSYFRPLSPEDTALRQSRVSATDHQVTKVTVSPPLNLDGEICVSIYVVTPKQAPAGTTADSTTVPAARYLLDLRILGLMPKLVLGQPTIHDLPDILRAAGIALPSHLCGTLVSNRLFDQVQVLTIGIGPELASSVMCFPALRWPVPEAIPADPIVHSAPPHGAPGAGHFQRFDRELPVPDPHLVLNLIEDEVTVFDAISYDAGFIVLIPDFVAERVQVRLSTTCTVEEALSDVAETRDTLAAVHFEQLVPVFPQPDPSFACVLALPMWGLHSRIGVFDTRAVDGRLFALALTERLNRASILLHAGLPVVDTFQVFIGDEPTDVHRWFPLHQGVLITILPSDFAFHHGGSLEARLSRDTGWAIPCPSFGGIEGPKFSILSDGLGAVLRVDLDVVTSSAFFKAEAARLFRFDSEKVTVCPSVPRLRNVSVRGDDCDALIVATESICRIPVPPGRPQAPNGVLDYEHFLRSLHDLAPPGSEQGSEDGDEDSESSSEGTSDHPSPGATPLTAPNMPAPELPSSTLNQLPSLPVSNKYWTTFGRSRCCLYRISESSGRWEWILPLLGYSLPCPGTDLACTGIPALTELLPVDSGAVLVLYYEDAGLAQAFPMQSAPPATTATPVVSEEQSAPAQSSDMRPPVAQDSYEDLDLGDAAVEASVTGAQAALGPRAHFLILAPEYGPDLVSLNTEFPISVDEVLTQVADLRDPALANRFPQLLPVHIQPAISFACLLALPSWEFAGVPILIVCYVPPFRVMTVVVGALLAPDDILRLVGVPDDGTAQVFYADMPWAIPSGRQVDVQPGALFTVVPIGQPRIPPVTLPAILASVNGWHYDPVLPGPFTGAVWVLTDTGHFRLSYDFRPDLDLPEAMSYIAGVDRADLTILPAHPPVHDHYHQGTPLRQVFMSLADLDEDGVPFFLDQRPVLSTIVWMVARGGRVDVATVCGIHAARCPPTHFVRLLGGFAPPGTANHQRFVYPGQVLTVEFQFRRSYYAAGQMPDDNDSSDGSSSDEGGDGSDEDDGPWPDAAATSSNTASSLPDAGTGSTQGCGGAAITQTLSCEDQRVGRLRWATLFGAFCRFCKDAWSEGMDTCLPGLMHDVHHVDSPGFTSAFPCNAFLWDCLEHIFLVLVWVPVWVCACLGQCGLGYPTDGRKSRAILTALIVLYQFDLCSATAELTRVPDRTSAPQGVQCLSNVDHSARRVIATPCRSCHPAPPVSMHSCDSSQETPLGLDRASYGRARRDGSSPAEAPRRDRSTVGSADREKSADTDLVDCVNGPTLLEAVPTGDKLWAWFNAVTLIETLEEHFSDVPPQESHGATEVRQQISLAEVIPLSAFQGQALSLHDLLPGMSDHYQRPEELLDWLDNDLRGVTSDPAVLALLGYLVLGLFPFGMKDLWVLMRTILFLVSSSTDLSMYVCYLRQLAHSRTTLTHRHVKAHAGCTANELCDELAKRARRTPAGRSGDILPVWPGRLFAHPLKSWAWLPSNGSADLPSLFSFESEAGRLQAIDPVGESGPTLGRRQTRSSKTPNEFSFCFITANILTLLDPGRGGIALDSVTQPGLRIVAKRELLKQQFLQEGALLIGIQETRLQETATLPDGQFVMLHAAADGRGHYGVALWANTTIPYAHRGETQWFLTRNHFTVVECQPRLLIVSVRAPFLSWIVVVAHAPSEPPAPEGSAAAFWFSCKKVLSRCSRDAEVILLADANARVGGLTSDSVGPHGAEEESKTAPEFHQFLAETSLQLPSTFAGCHQGICHTWTSPMGIRHRIDYIAVPFSWPLSCVQTHVWDTFEALQLRDDHFPLVLKATLACRSRDDSSVCFSRAAVRPSKDADPSLYIAGITQVLSSRPVTWQEGVDSHYAHLATEWTRWGRTLCQFEERKPRQSYLTAATLQLVAWRKAWRSQLHVWKQWHRSRTLAICFLLWRSEIQTVALGQSGISGLCIWADQFLLCIAQAALLLYRVGRHIKSSAKSDRAAYLDKLAHEVTLSDLKDPKLLYQRVRRAFPASRTGKRSQFCPLPAVYNSNGELAHSTSERQECWRQHFATQEAGDLIEDSVYPTELRRQRSTVNGRGTVFDIRCVPTLADVEQTILGLQPGKATGSDGISAELLRVHAPTSARLLAAVYVKSALAIYEPVEFRGGSLIPLAKRAAAAFSMDKFRSILVSSLPGKVLHRQYRTALIPPLQQVRGDLQAGALPSISTEAIIMAARTFRDIMVHRRHAWSLTFFDVRAAYYRVLRQILVKTGDQEWALRKLLHELGVPPQALQELAQKMDSIGILADAGVPEHLCHLLADAMQGTWFRIDCGTALTLTRRGVRPGDCLADVLFSFTFSAYLASTGEALRGAGVCTDMPQVNVSPPWKAPSLDKDLSCASWADDFVHLAAQLCHKTIATRVTRVVEIFVGQADSIGMQLTFATDKTATMLSHASVQDGPVQEDADGQFLNVVSPVTGTCHRLPVVSAYRHLGGIATVSGTPAPEIGFRHSLALKVVRPLRSRLFSAYGIPFPTRCLLLRSLVMSRYMFGSAALSLHTAVHKRLWAKHFVALWRVLWRRRPGEHSRHSYAVLGSAQAPTPPLALALARAVLFRQLLASGPSSLLHLLFVHWTESPRHAWLGMLLEDVQHVAQYLPEVKLAEASVSQVAKQIRKGNWGAYATALPALQAFGPRQLTSRERLALSDEDLDLGLISRMFFPDPVFQDHRCSQAPSSSRINACSICVTQTDTPTIRHIRAEAGPFLLAGACTGAVARGCGKRTAYRRGFRSRQRARRSSDTLGPLFRSFWEGFSTEPSWDQSVLQIAELPGRGRGWVAKQEVHKGEVLVSVPREATIEVPMDEDMEEWEAEMGLELLRRLGDLGPDADERLRQSPRPFEELWRNYTAEAFPKEPSGAAIGEYREGLACSSSIACSSLIHQLKVVPTSL</sequence>
<dbReference type="PANTHER" id="PTHR19446">
    <property type="entry name" value="REVERSE TRANSCRIPTASES"/>
    <property type="match status" value="1"/>
</dbReference>
<feature type="region of interest" description="Disordered" evidence="2">
    <location>
        <begin position="1884"/>
        <end position="1940"/>
    </location>
</feature>
<dbReference type="Gene3D" id="3.60.10.10">
    <property type="entry name" value="Endonuclease/exonuclease/phosphatase"/>
    <property type="match status" value="1"/>
</dbReference>
<feature type="compositionally biased region" description="Basic and acidic residues" evidence="2">
    <location>
        <begin position="1910"/>
        <end position="1938"/>
    </location>
</feature>
<feature type="compositionally biased region" description="Low complexity" evidence="2">
    <location>
        <begin position="277"/>
        <end position="294"/>
    </location>
</feature>